<evidence type="ECO:0000256" key="1">
    <source>
        <dbReference type="SAM" id="MobiDB-lite"/>
    </source>
</evidence>
<evidence type="ECO:0000313" key="3">
    <source>
        <dbReference type="Proteomes" id="UP000600918"/>
    </source>
</evidence>
<feature type="compositionally biased region" description="Basic and acidic residues" evidence="1">
    <location>
        <begin position="67"/>
        <end position="76"/>
    </location>
</feature>
<organism evidence="2 3">
    <name type="scientific">Vespula pensylvanica</name>
    <name type="common">Western yellow jacket</name>
    <name type="synonym">Wasp</name>
    <dbReference type="NCBI Taxonomy" id="30213"/>
    <lineage>
        <taxon>Eukaryota</taxon>
        <taxon>Metazoa</taxon>
        <taxon>Ecdysozoa</taxon>
        <taxon>Arthropoda</taxon>
        <taxon>Hexapoda</taxon>
        <taxon>Insecta</taxon>
        <taxon>Pterygota</taxon>
        <taxon>Neoptera</taxon>
        <taxon>Endopterygota</taxon>
        <taxon>Hymenoptera</taxon>
        <taxon>Apocrita</taxon>
        <taxon>Aculeata</taxon>
        <taxon>Vespoidea</taxon>
        <taxon>Vespidae</taxon>
        <taxon>Vespinae</taxon>
        <taxon>Vespula</taxon>
    </lineage>
</organism>
<feature type="region of interest" description="Disordered" evidence="1">
    <location>
        <begin position="1"/>
        <end position="79"/>
    </location>
</feature>
<accession>A0A834P5W3</accession>
<reference evidence="2" key="1">
    <citation type="journal article" date="2020" name="G3 (Bethesda)">
        <title>High-Quality Assemblies for Three Invasive Social Wasps from the &lt;i&gt;Vespula&lt;/i&gt; Genus.</title>
        <authorList>
            <person name="Harrop T.W.R."/>
            <person name="Guhlin J."/>
            <person name="McLaughlin G.M."/>
            <person name="Permina E."/>
            <person name="Stockwell P."/>
            <person name="Gilligan J."/>
            <person name="Le Lec M.F."/>
            <person name="Gruber M.A.M."/>
            <person name="Quinn O."/>
            <person name="Lovegrove M."/>
            <person name="Duncan E.J."/>
            <person name="Remnant E.J."/>
            <person name="Van Eeckhoven J."/>
            <person name="Graham B."/>
            <person name="Knapp R.A."/>
            <person name="Langford K.W."/>
            <person name="Kronenberg Z."/>
            <person name="Press M.O."/>
            <person name="Eacker S.M."/>
            <person name="Wilson-Rankin E.E."/>
            <person name="Purcell J."/>
            <person name="Lester P.J."/>
            <person name="Dearden P.K."/>
        </authorList>
    </citation>
    <scope>NUCLEOTIDE SEQUENCE</scope>
    <source>
        <strain evidence="2">Volc-1</strain>
    </source>
</reference>
<sequence length="147" mass="15287">MDLFGRVAISWSEVGANGRSRGRGGGGGCGGGGGGGGSGGGEPRTLEEVSTTTGPSAGPKTGPPVQGREEERHPEGEAEVGLAAVSATALKPQGRARARFETHAPRILDKLVRRKIERLEKKKKKKNNVAGSKDRHGEPYFPARVHG</sequence>
<protein>
    <submittedName>
        <fullName evidence="2">Uncharacterized protein</fullName>
    </submittedName>
</protein>
<keyword evidence="3" id="KW-1185">Reference proteome</keyword>
<comment type="caution">
    <text evidence="2">The sequence shown here is derived from an EMBL/GenBank/DDBJ whole genome shotgun (WGS) entry which is preliminary data.</text>
</comment>
<gene>
    <name evidence="2" type="ORF">H0235_006066</name>
</gene>
<dbReference type="EMBL" id="JACSDY010000004">
    <property type="protein sequence ID" value="KAF7429668.1"/>
    <property type="molecule type" value="Genomic_DNA"/>
</dbReference>
<feature type="region of interest" description="Disordered" evidence="1">
    <location>
        <begin position="118"/>
        <end position="147"/>
    </location>
</feature>
<proteinExistence type="predicted"/>
<feature type="compositionally biased region" description="Basic residues" evidence="1">
    <location>
        <begin position="118"/>
        <end position="127"/>
    </location>
</feature>
<name>A0A834P5W3_VESPE</name>
<dbReference type="Proteomes" id="UP000600918">
    <property type="component" value="Unassembled WGS sequence"/>
</dbReference>
<feature type="compositionally biased region" description="Gly residues" evidence="1">
    <location>
        <begin position="23"/>
        <end position="42"/>
    </location>
</feature>
<dbReference type="AlphaFoldDB" id="A0A834P5W3"/>
<evidence type="ECO:0000313" key="2">
    <source>
        <dbReference type="EMBL" id="KAF7429668.1"/>
    </source>
</evidence>